<gene>
    <name evidence="2" type="ORF">ACFSJF_02920</name>
</gene>
<dbReference type="EMBL" id="JBHUHQ010000005">
    <property type="protein sequence ID" value="MFD2043237.1"/>
    <property type="molecule type" value="Genomic_DNA"/>
</dbReference>
<keyword evidence="3" id="KW-1185">Reference proteome</keyword>
<comment type="caution">
    <text evidence="2">The sequence shown here is derived from an EMBL/GenBank/DDBJ whole genome shotgun (WGS) entry which is preliminary data.</text>
</comment>
<dbReference type="Gene3D" id="3.40.630.30">
    <property type="match status" value="1"/>
</dbReference>
<organism evidence="2 3">
    <name type="scientific">Ornithinibacillus salinisoli</name>
    <dbReference type="NCBI Taxonomy" id="1848459"/>
    <lineage>
        <taxon>Bacteria</taxon>
        <taxon>Bacillati</taxon>
        <taxon>Bacillota</taxon>
        <taxon>Bacilli</taxon>
        <taxon>Bacillales</taxon>
        <taxon>Bacillaceae</taxon>
        <taxon>Ornithinibacillus</taxon>
    </lineage>
</organism>
<evidence type="ECO:0000313" key="3">
    <source>
        <dbReference type="Proteomes" id="UP001597383"/>
    </source>
</evidence>
<dbReference type="Proteomes" id="UP001597383">
    <property type="component" value="Unassembled WGS sequence"/>
</dbReference>
<protein>
    <submittedName>
        <fullName evidence="2">GNAT family N-acetyltransferase</fullName>
    </submittedName>
</protein>
<dbReference type="SUPFAM" id="SSF55729">
    <property type="entry name" value="Acyl-CoA N-acyltransferases (Nat)"/>
    <property type="match status" value="1"/>
</dbReference>
<dbReference type="RefSeq" id="WP_377555905.1">
    <property type="nucleotide sequence ID" value="NZ_JBHUHQ010000005.1"/>
</dbReference>
<dbReference type="Pfam" id="PF00583">
    <property type="entry name" value="Acetyltransf_1"/>
    <property type="match status" value="1"/>
</dbReference>
<dbReference type="InterPro" id="IPR000182">
    <property type="entry name" value="GNAT_dom"/>
</dbReference>
<feature type="domain" description="N-acetyltransferase" evidence="1">
    <location>
        <begin position="37"/>
        <end position="129"/>
    </location>
</feature>
<reference evidence="3" key="1">
    <citation type="journal article" date="2019" name="Int. J. Syst. Evol. Microbiol.">
        <title>The Global Catalogue of Microorganisms (GCM) 10K type strain sequencing project: providing services to taxonomists for standard genome sequencing and annotation.</title>
        <authorList>
            <consortium name="The Broad Institute Genomics Platform"/>
            <consortium name="The Broad Institute Genome Sequencing Center for Infectious Disease"/>
            <person name="Wu L."/>
            <person name="Ma J."/>
        </authorList>
    </citation>
    <scope>NUCLEOTIDE SEQUENCE [LARGE SCALE GENOMIC DNA]</scope>
    <source>
        <strain evidence="3">R28</strain>
    </source>
</reference>
<sequence length="163" mass="19471">MIFLEKITEKDEKILHNLIQYYIYEFSKHIPQIKLEENGTYKPFNLNKYWNENNYHAFFIKFDNELIGFALVESETESRPNTIHEFFIVAKYNGEGYGKITATKIFNLFPGNWIVTQTEKNYRAQAFWRNLIYQLTDGNVVERYDEDRRSVQEFHTDSLIGGC</sequence>
<evidence type="ECO:0000313" key="2">
    <source>
        <dbReference type="EMBL" id="MFD2043237.1"/>
    </source>
</evidence>
<name>A0ABW4VVH0_9BACI</name>
<proteinExistence type="predicted"/>
<accession>A0ABW4VVH0</accession>
<dbReference type="InterPro" id="IPR016181">
    <property type="entry name" value="Acyl_CoA_acyltransferase"/>
</dbReference>
<evidence type="ECO:0000259" key="1">
    <source>
        <dbReference type="Pfam" id="PF00583"/>
    </source>
</evidence>